<dbReference type="EMBL" id="BMCW01000005">
    <property type="protein sequence ID" value="GGG61275.1"/>
    <property type="molecule type" value="Genomic_DNA"/>
</dbReference>
<evidence type="ECO:0000313" key="2">
    <source>
        <dbReference type="Proteomes" id="UP000658202"/>
    </source>
</evidence>
<comment type="caution">
    <text evidence="1">The sequence shown here is derived from an EMBL/GenBank/DDBJ whole genome shotgun (WGS) entry which is preliminary data.</text>
</comment>
<accession>A0ABQ1X5S3</accession>
<keyword evidence="2" id="KW-1185">Reference proteome</keyword>
<name>A0ABQ1X5S3_9FLAO</name>
<evidence type="ECO:0000313" key="1">
    <source>
        <dbReference type="EMBL" id="GGG61275.1"/>
    </source>
</evidence>
<organism evidence="1 2">
    <name type="scientific">Epilithonimonas arachidiradicis</name>
    <dbReference type="NCBI Taxonomy" id="1617282"/>
    <lineage>
        <taxon>Bacteria</taxon>
        <taxon>Pseudomonadati</taxon>
        <taxon>Bacteroidota</taxon>
        <taxon>Flavobacteriia</taxon>
        <taxon>Flavobacteriales</taxon>
        <taxon>Weeksellaceae</taxon>
        <taxon>Chryseobacterium group</taxon>
        <taxon>Epilithonimonas</taxon>
    </lineage>
</organism>
<reference evidence="2" key="1">
    <citation type="journal article" date="2019" name="Int. J. Syst. Evol. Microbiol.">
        <title>The Global Catalogue of Microorganisms (GCM) 10K type strain sequencing project: providing services to taxonomists for standard genome sequencing and annotation.</title>
        <authorList>
            <consortium name="The Broad Institute Genomics Platform"/>
            <consortium name="The Broad Institute Genome Sequencing Center for Infectious Disease"/>
            <person name="Wu L."/>
            <person name="Ma J."/>
        </authorList>
    </citation>
    <scope>NUCLEOTIDE SEQUENCE [LARGE SCALE GENOMIC DNA]</scope>
    <source>
        <strain evidence="2">CCM 8490</strain>
    </source>
</reference>
<gene>
    <name evidence="1" type="ORF">GCM10007332_23940</name>
</gene>
<sequence length="58" mass="7080">MRKKKKLFKNPTDKLLSQQRYKFVSNKTNYYERKRKSLRLTTTFNPLARPQKSDQKSD</sequence>
<proteinExistence type="predicted"/>
<protein>
    <submittedName>
        <fullName evidence="1">Uncharacterized protein</fullName>
    </submittedName>
</protein>
<dbReference type="Proteomes" id="UP000658202">
    <property type="component" value="Unassembled WGS sequence"/>
</dbReference>